<accession>A0A1V1NSU5</accession>
<gene>
    <name evidence="1" type="ORF">OMM_13925</name>
</gene>
<name>A0A1V1NSU5_9BACT</name>
<dbReference type="AlphaFoldDB" id="A0A1V1NSU5"/>
<sequence>MGVIFFERIAMKVTLNKIYYWSVFLLFSLITNVQAECLEMSYQLNTSINEIVVTIEINQAANDVSSFAFHIEYDQSLLMYHPEKI</sequence>
<reference evidence="2" key="1">
    <citation type="submission" date="2012-11" db="EMBL/GenBank/DDBJ databases">
        <authorList>
            <person name="Lucero-Rivera Y.E."/>
            <person name="Tovar-Ramirez D."/>
        </authorList>
    </citation>
    <scope>NUCLEOTIDE SEQUENCE [LARGE SCALE GENOMIC DNA]</scope>
    <source>
        <strain evidence="2">Araruama</strain>
    </source>
</reference>
<protein>
    <recommendedName>
        <fullName evidence="3">Cohesin domain-containing protein</fullName>
    </recommendedName>
</protein>
<proteinExistence type="predicted"/>
<evidence type="ECO:0000313" key="2">
    <source>
        <dbReference type="Proteomes" id="UP000189670"/>
    </source>
</evidence>
<comment type="caution">
    <text evidence="1">The sequence shown here is derived from an EMBL/GenBank/DDBJ whole genome shotgun (WGS) entry which is preliminary data.</text>
</comment>
<evidence type="ECO:0000313" key="1">
    <source>
        <dbReference type="EMBL" id="ETR65649.1"/>
    </source>
</evidence>
<organism evidence="1 2">
    <name type="scientific">Candidatus Magnetoglobus multicellularis str. Araruama</name>
    <dbReference type="NCBI Taxonomy" id="890399"/>
    <lineage>
        <taxon>Bacteria</taxon>
        <taxon>Pseudomonadati</taxon>
        <taxon>Thermodesulfobacteriota</taxon>
        <taxon>Desulfobacteria</taxon>
        <taxon>Desulfobacterales</taxon>
        <taxon>Desulfobacteraceae</taxon>
        <taxon>Candidatus Magnetoglobus</taxon>
    </lineage>
</organism>
<evidence type="ECO:0008006" key="3">
    <source>
        <dbReference type="Google" id="ProtNLM"/>
    </source>
</evidence>
<dbReference type="Proteomes" id="UP000189670">
    <property type="component" value="Unassembled WGS sequence"/>
</dbReference>
<dbReference type="EMBL" id="ATBP01002619">
    <property type="protein sequence ID" value="ETR65649.1"/>
    <property type="molecule type" value="Genomic_DNA"/>
</dbReference>